<dbReference type="EMBL" id="SRZC01000010">
    <property type="protein sequence ID" value="TGX82311.1"/>
    <property type="molecule type" value="Genomic_DNA"/>
</dbReference>
<reference evidence="1" key="1">
    <citation type="submission" date="2019-04" db="EMBL/GenBank/DDBJ databases">
        <title>Microbes associate with the intestines of laboratory mice.</title>
        <authorList>
            <person name="Navarre W."/>
            <person name="Wong E."/>
            <person name="Huang K."/>
            <person name="Tropini C."/>
            <person name="Ng K."/>
            <person name="Yu B."/>
        </authorList>
    </citation>
    <scope>NUCLEOTIDE SEQUENCE</scope>
    <source>
        <strain evidence="1">NM73_A23</strain>
    </source>
</reference>
<protein>
    <submittedName>
        <fullName evidence="1">Peptidylprolyl isomerase</fullName>
    </submittedName>
</protein>
<organism evidence="1 2">
    <name type="scientific">Palleniella muris</name>
    <dbReference type="NCBI Taxonomy" id="3038145"/>
    <lineage>
        <taxon>Bacteria</taxon>
        <taxon>Pseudomonadati</taxon>
        <taxon>Bacteroidota</taxon>
        <taxon>Bacteroidia</taxon>
        <taxon>Bacteroidales</taxon>
        <taxon>Prevotellaceae</taxon>
        <taxon>Palleniella</taxon>
    </lineage>
</organism>
<comment type="caution">
    <text evidence="1">The sequence shown here is derived from an EMBL/GenBank/DDBJ whole genome shotgun (WGS) entry which is preliminary data.</text>
</comment>
<accession>A0AC61QQ77</accession>
<gene>
    <name evidence="1" type="ORF">E5358_07120</name>
</gene>
<proteinExistence type="predicted"/>
<dbReference type="Proteomes" id="UP000308886">
    <property type="component" value="Unassembled WGS sequence"/>
</dbReference>
<keyword evidence="1" id="KW-0413">Isomerase</keyword>
<keyword evidence="2" id="KW-1185">Reference proteome</keyword>
<name>A0AC61QQ77_9BACT</name>
<sequence>MKRTGTFIVALMTVIMAAYAQADSVKTDSVKPMDSRPNPSSIADEVVWVVGDEAILMSDVEMLRAQMEAEGQKIEGNPDCRLPEQIAVQKLFLHQAALDSIEVTEAEVAQEVEQQINYWISMVGSKEKLEEYRKMPITQIRQSLHDDFKNNQLVQRMRKKLVEDIKVSPAEVRKYFKDIPEDSIPYIPTEVEVQIITRTPKVSQEEINRVKDELRSYTDRVTKGETTFQTLARFYSEDPGSARNGGELDYTGRGMLDPAFAAVAFNLTDPKKISKVVESEFGFHIIQLVDKRGDKIKCRHILRKPQVSQAAIDEGIHMLDSLVSEMNNGKFTFDEAATFVSDDKDTRSNKGVMVNNNEQGRTSKFRMQDLPTEVAKAVEQLKVGDVSPAFQMVNSRGKTVCAVVKLKSRTEGHRATITEDFQTMKDVVLIKRKNDFIHEWVKKKIKETYVRMDERYKGCDFEYEGWERD</sequence>
<evidence type="ECO:0000313" key="2">
    <source>
        <dbReference type="Proteomes" id="UP000308886"/>
    </source>
</evidence>
<evidence type="ECO:0000313" key="1">
    <source>
        <dbReference type="EMBL" id="TGX82311.1"/>
    </source>
</evidence>